<reference evidence="2 3" key="1">
    <citation type="submission" date="2011-09" db="EMBL/GenBank/DDBJ databases">
        <title>The permanent draft genome of Caldithrix abyssi DSM 13497.</title>
        <authorList>
            <consortium name="US DOE Joint Genome Institute (JGI-PGF)"/>
            <person name="Lucas S."/>
            <person name="Han J."/>
            <person name="Lapidus A."/>
            <person name="Bruce D."/>
            <person name="Goodwin L."/>
            <person name="Pitluck S."/>
            <person name="Peters L."/>
            <person name="Kyrpides N."/>
            <person name="Mavromatis K."/>
            <person name="Ivanova N."/>
            <person name="Mikhailova N."/>
            <person name="Chertkov O."/>
            <person name="Detter J.C."/>
            <person name="Tapia R."/>
            <person name="Han C."/>
            <person name="Land M."/>
            <person name="Hauser L."/>
            <person name="Markowitz V."/>
            <person name="Cheng J.-F."/>
            <person name="Hugenholtz P."/>
            <person name="Woyke T."/>
            <person name="Wu D."/>
            <person name="Spring S."/>
            <person name="Brambilla E."/>
            <person name="Klenk H.-P."/>
            <person name="Eisen J.A."/>
        </authorList>
    </citation>
    <scope>NUCLEOTIDE SEQUENCE [LARGE SCALE GENOMIC DNA]</scope>
    <source>
        <strain evidence="2 3">DSM 13497</strain>
    </source>
</reference>
<dbReference type="RefSeq" id="WP_006928862.1">
    <property type="nucleotide sequence ID" value="NZ_CM001402.1"/>
</dbReference>
<sequence precursor="true">MKIRIVFLLMFVLPFLLKAGRKFAEKKGAPVTDYNHFTIIENDMWRYWIDYQGSLGKHPLNTQGGFFTVNKVPVIFLDGFVWGGMVEDSTSTEPLDLLRVGGITYRAATIPGRIVENNGQLSVDPTFQRLFKVRKNWRTLSRAQLEDELRVVFQLKDEIIPEIMVSELRNWYADNWKNWPTDAGAPFNDVNGNGVYDPVLDENGYPLSDMGDYPGIAEADQVVWLVVNDLDQMRVEEVFDTPSIGLEVQITLWTYESDFLPLSQTVFERYVVVNKSDKTIENMYFSKFVDPDLGDYGNDLVGCDSTLNLGYVYNASFEDFEFKKYRMPPAVVGFGLLQGPVVQTGNPLDTAMVNFEQKTGYRNLPMSSFNYLAAGSDWGHPDYGIIEMAIFYYNLMRGYAPYPDLLNPLPVIFRSGPQKGQITRFPLSGDPVNDPTAQWGDIDGQGENLPPGDRRLMINVGPFTMKPHDRQEVIYAVTGGVGNDHRQGIVQLKSFNQILEDMIDRDLRPVNPEPPAPRVKASPFDEFVVLNWGWDVKNVEEIEKKVRHGYRFEGYNVYQLPDSQANLEDPRTVKLATFDRINGVYSIEGLRYLPDKRRYVRTVVQEGTDSGIQYYFIARGDSINGRPFYRGSTYYFAVTSYNYNPQSGDVAALESDYQLIKVTVQPAKPGNRYLAEPEESIEVTASHESDFQCQVQVVDPAALTGHQYQVYFTQDEDTTSETFGQWVWNLKDVTLSADVLKNQPIKTLEGNFFQQTKGNDFLIVDGLQVKVWQPPITLKAIVQVADAEGPLTEDEFDARGAPYGGNYVWQSLSSPNDANRFYLSGGEGGSLERIMTGLGNAMNHDFELRFTESGGYYLWWAEDSNQLAARVPFEAWDVGRGTYDDATDDIRCLTGGYSGGATPGVFDFAYQDPAFGFPATDWIDIRKPINEQGSYPVFAQDIESGVFSYSWWDNSVEILSGIIICDYGGAATLPPTNTVIRFITTKGPDENLTFTFNAPGKIENDPELMKKDVEKINVFPNPYYAASSMEPDRFTHFVTFNHLPPHAIIRIFTLNGALVRKLEKRDDSQFFRWDLKNEKGWRVASGLYIVHIDMPELGKQKVLKLMVITGEETLDYY</sequence>
<dbReference type="eggNOG" id="COG1404">
    <property type="taxonomic scope" value="Bacteria"/>
</dbReference>
<dbReference type="EMBL" id="CP018099">
    <property type="protein sequence ID" value="APF17597.1"/>
    <property type="molecule type" value="Genomic_DNA"/>
</dbReference>
<keyword evidence="3" id="KW-1185">Reference proteome</keyword>
<dbReference type="Proteomes" id="UP000183868">
    <property type="component" value="Chromosome"/>
</dbReference>
<name>H1XVD1_CALAY</name>
<accession>H1XVD1</accession>
<evidence type="ECO:0000313" key="4">
    <source>
        <dbReference type="Proteomes" id="UP000183868"/>
    </source>
</evidence>
<evidence type="ECO:0000313" key="3">
    <source>
        <dbReference type="Proteomes" id="UP000004671"/>
    </source>
</evidence>
<dbReference type="InParanoid" id="H1XVD1"/>
<dbReference type="STRING" id="880073.Cabys_846"/>
<protein>
    <recommendedName>
        <fullName evidence="5">Por secretion system C-terminal sorting domain-containing protein</fullName>
    </recommendedName>
</protein>
<evidence type="ECO:0008006" key="5">
    <source>
        <dbReference type="Google" id="ProtNLM"/>
    </source>
</evidence>
<dbReference type="KEGG" id="caby:Cabys_846"/>
<evidence type="ECO:0000313" key="1">
    <source>
        <dbReference type="EMBL" id="APF17597.1"/>
    </source>
</evidence>
<dbReference type="PaxDb" id="880073-Calab_2077"/>
<dbReference type="HOGENOM" id="CLU_284252_0_0_0"/>
<dbReference type="Gene3D" id="2.60.40.4070">
    <property type="match status" value="1"/>
</dbReference>
<dbReference type="OrthoDB" id="5326845at2"/>
<reference evidence="1 4" key="2">
    <citation type="submission" date="2016-11" db="EMBL/GenBank/DDBJ databases">
        <title>Genomic analysis of Caldithrix abyssi and proposal of a novel bacterial phylum Caldithrichaeota.</title>
        <authorList>
            <person name="Kublanov I."/>
            <person name="Sigalova O."/>
            <person name="Gavrilov S."/>
            <person name="Lebedinsky A."/>
            <person name="Ivanova N."/>
            <person name="Daum C."/>
            <person name="Reddy T."/>
            <person name="Klenk H.P."/>
            <person name="Goker M."/>
            <person name="Reva O."/>
            <person name="Miroshnichenko M."/>
            <person name="Kyprides N."/>
            <person name="Woyke T."/>
            <person name="Gelfand M."/>
        </authorList>
    </citation>
    <scope>NUCLEOTIDE SEQUENCE [LARGE SCALE GENOMIC DNA]</scope>
    <source>
        <strain evidence="1 4">LF13</strain>
    </source>
</reference>
<dbReference type="Proteomes" id="UP000004671">
    <property type="component" value="Chromosome"/>
</dbReference>
<gene>
    <name evidence="1" type="ORF">Cabys_846</name>
    <name evidence="2" type="ORF">Calab_2077</name>
</gene>
<dbReference type="AlphaFoldDB" id="H1XVD1"/>
<organism evidence="2 3">
    <name type="scientific">Caldithrix abyssi DSM 13497</name>
    <dbReference type="NCBI Taxonomy" id="880073"/>
    <lineage>
        <taxon>Bacteria</taxon>
        <taxon>Pseudomonadati</taxon>
        <taxon>Calditrichota</taxon>
        <taxon>Calditrichia</taxon>
        <taxon>Calditrichales</taxon>
        <taxon>Calditrichaceae</taxon>
        <taxon>Caldithrix</taxon>
    </lineage>
</organism>
<evidence type="ECO:0000313" key="2">
    <source>
        <dbReference type="EMBL" id="EHO41689.1"/>
    </source>
</evidence>
<proteinExistence type="predicted"/>
<dbReference type="EMBL" id="CM001402">
    <property type="protein sequence ID" value="EHO41689.1"/>
    <property type="molecule type" value="Genomic_DNA"/>
</dbReference>